<dbReference type="EMBL" id="JAKLTR010000005">
    <property type="protein sequence ID" value="MCG2614494.1"/>
    <property type="molecule type" value="Genomic_DNA"/>
</dbReference>
<evidence type="ECO:0000313" key="8">
    <source>
        <dbReference type="Proteomes" id="UP001165367"/>
    </source>
</evidence>
<evidence type="ECO:0000256" key="4">
    <source>
        <dbReference type="ARBA" id="ARBA00032089"/>
    </source>
</evidence>
<dbReference type="Proteomes" id="UP001165367">
    <property type="component" value="Unassembled WGS sequence"/>
</dbReference>
<feature type="transmembrane region" description="Helical" evidence="5">
    <location>
        <begin position="7"/>
        <end position="29"/>
    </location>
</feature>
<protein>
    <recommendedName>
        <fullName evidence="2">Cell shape-determining protein MreC</fullName>
    </recommendedName>
    <alternativeName>
        <fullName evidence="4">Cell shape protein MreC</fullName>
    </alternativeName>
</protein>
<keyword evidence="3" id="KW-0133">Cell shape</keyword>
<dbReference type="InterPro" id="IPR042177">
    <property type="entry name" value="Cell/Rod_1"/>
</dbReference>
<dbReference type="RefSeq" id="WP_237870965.1">
    <property type="nucleotide sequence ID" value="NZ_JAKLTR010000005.1"/>
</dbReference>
<dbReference type="PANTHER" id="PTHR34138">
    <property type="entry name" value="CELL SHAPE-DETERMINING PROTEIN MREC"/>
    <property type="match status" value="1"/>
</dbReference>
<comment type="caution">
    <text evidence="7">The sequence shown here is derived from an EMBL/GenBank/DDBJ whole genome shotgun (WGS) entry which is preliminary data.</text>
</comment>
<keyword evidence="8" id="KW-1185">Reference proteome</keyword>
<dbReference type="PANTHER" id="PTHR34138:SF1">
    <property type="entry name" value="CELL SHAPE-DETERMINING PROTEIN MREC"/>
    <property type="match status" value="1"/>
</dbReference>
<accession>A0ABS9KQ87</accession>
<dbReference type="Gene3D" id="2.40.10.340">
    <property type="entry name" value="Rod shape-determining protein MreC, domain 1"/>
    <property type="match status" value="1"/>
</dbReference>
<gene>
    <name evidence="7" type="primary">mreC</name>
    <name evidence="7" type="ORF">LZZ85_09390</name>
</gene>
<reference evidence="7" key="1">
    <citation type="submission" date="2022-01" db="EMBL/GenBank/DDBJ databases">
        <authorList>
            <person name="Jo J.-H."/>
            <person name="Im W.-T."/>
        </authorList>
    </citation>
    <scope>NUCLEOTIDE SEQUENCE</scope>
    <source>
        <strain evidence="7">NA20</strain>
    </source>
</reference>
<dbReference type="InterPro" id="IPR042175">
    <property type="entry name" value="Cell/Rod_MreC_2"/>
</dbReference>
<keyword evidence="5" id="KW-0812">Transmembrane</keyword>
<keyword evidence="5" id="KW-0472">Membrane</keyword>
<dbReference type="Gene3D" id="2.40.10.350">
    <property type="entry name" value="Rod shape-determining protein MreC, domain 2"/>
    <property type="match status" value="1"/>
</dbReference>
<evidence type="ECO:0000256" key="2">
    <source>
        <dbReference type="ARBA" id="ARBA00013855"/>
    </source>
</evidence>
<feature type="domain" description="Rod shape-determining protein MreC beta-barrel core" evidence="6">
    <location>
        <begin position="117"/>
        <end position="266"/>
    </location>
</feature>
<comment type="similarity">
    <text evidence="1">Belongs to the MreC family.</text>
</comment>
<evidence type="ECO:0000256" key="3">
    <source>
        <dbReference type="ARBA" id="ARBA00022960"/>
    </source>
</evidence>
<evidence type="ECO:0000256" key="5">
    <source>
        <dbReference type="SAM" id="Phobius"/>
    </source>
</evidence>
<dbReference type="Pfam" id="PF04085">
    <property type="entry name" value="MreC"/>
    <property type="match status" value="1"/>
</dbReference>
<sequence length="292" mass="33305">MRNIFLFIRRFFTVIVFLILQAVCIWFLINYNRFHHAQGLAAANEVTGWFNSKYNNVEDFFRMKEENRRLLRLNDSLMNQLPSNFVRIDTGQVVARDSVPFDTLGHYRHYVWRDAQVVYSTVSNEKNYIQINRGSNQGIKDNMGVFSSGGGLVGQVVNVGPNYAQVMSLLHVQNKVNVLVKKTKNSGTLFWDGTDPHFLTLTNIPKSDSLAKGDTIVTGNYSYAFPPGHFVGTIAEIVKDISTNFYVLKIRTGANFANLQQVMVVENLQLGELDQLMQDTRRKIDDAKKPNR</sequence>
<dbReference type="InterPro" id="IPR055342">
    <property type="entry name" value="MreC_beta-barrel_core"/>
</dbReference>
<dbReference type="InterPro" id="IPR007221">
    <property type="entry name" value="MreC"/>
</dbReference>
<evidence type="ECO:0000259" key="6">
    <source>
        <dbReference type="Pfam" id="PF04085"/>
    </source>
</evidence>
<proteinExistence type="inferred from homology"/>
<evidence type="ECO:0000256" key="1">
    <source>
        <dbReference type="ARBA" id="ARBA00009369"/>
    </source>
</evidence>
<evidence type="ECO:0000313" key="7">
    <source>
        <dbReference type="EMBL" id="MCG2614494.1"/>
    </source>
</evidence>
<organism evidence="7 8">
    <name type="scientific">Terrimonas ginsenosidimutans</name>
    <dbReference type="NCBI Taxonomy" id="2908004"/>
    <lineage>
        <taxon>Bacteria</taxon>
        <taxon>Pseudomonadati</taxon>
        <taxon>Bacteroidota</taxon>
        <taxon>Chitinophagia</taxon>
        <taxon>Chitinophagales</taxon>
        <taxon>Chitinophagaceae</taxon>
        <taxon>Terrimonas</taxon>
    </lineage>
</organism>
<keyword evidence="5" id="KW-1133">Transmembrane helix</keyword>
<name>A0ABS9KQ87_9BACT</name>
<dbReference type="NCBIfam" id="NF010532">
    <property type="entry name" value="PRK13922.9-3"/>
    <property type="match status" value="1"/>
</dbReference>